<dbReference type="Proteomes" id="UP000006230">
    <property type="component" value="Unassembled WGS sequence"/>
</dbReference>
<dbReference type="GO" id="GO:0016747">
    <property type="term" value="F:acyltransferase activity, transferring groups other than amino-acyl groups"/>
    <property type="evidence" value="ECO:0007669"/>
    <property type="project" value="InterPro"/>
</dbReference>
<dbReference type="STRING" id="314265.R2601_14990"/>
<dbReference type="InterPro" id="IPR000182">
    <property type="entry name" value="GNAT_dom"/>
</dbReference>
<dbReference type="Pfam" id="PF00583">
    <property type="entry name" value="Acetyltransf_1"/>
    <property type="match status" value="1"/>
</dbReference>
<dbReference type="AlphaFoldDB" id="Q0FV44"/>
<dbReference type="RefSeq" id="WP_007795796.1">
    <property type="nucleotide sequence ID" value="NZ_DS022276.1"/>
</dbReference>
<keyword evidence="3" id="KW-1185">Reference proteome</keyword>
<organism evidence="2 3">
    <name type="scientific">Salipiger bermudensis (strain DSM 26914 / JCM 13377 / KCTC 12554 / HTCC2601)</name>
    <name type="common">Pelagibaca bermudensis</name>
    <dbReference type="NCBI Taxonomy" id="314265"/>
    <lineage>
        <taxon>Bacteria</taxon>
        <taxon>Pseudomonadati</taxon>
        <taxon>Pseudomonadota</taxon>
        <taxon>Alphaproteobacteria</taxon>
        <taxon>Rhodobacterales</taxon>
        <taxon>Roseobacteraceae</taxon>
        <taxon>Salipiger</taxon>
    </lineage>
</organism>
<dbReference type="PROSITE" id="PS51186">
    <property type="entry name" value="GNAT"/>
    <property type="match status" value="1"/>
</dbReference>
<keyword evidence="2" id="KW-0808">Transferase</keyword>
<dbReference type="HOGENOM" id="CLU_013985_19_5_5"/>
<dbReference type="eggNOG" id="COG1247">
    <property type="taxonomic scope" value="Bacteria"/>
</dbReference>
<protein>
    <submittedName>
        <fullName evidence="2">Acetyltransferase, GNAT family protein</fullName>
    </submittedName>
</protein>
<dbReference type="Gene3D" id="3.40.630.30">
    <property type="match status" value="1"/>
</dbReference>
<comment type="caution">
    <text evidence="2">The sequence shown here is derived from an EMBL/GenBank/DDBJ whole genome shotgun (WGS) entry which is preliminary data.</text>
</comment>
<proteinExistence type="predicted"/>
<evidence type="ECO:0000313" key="3">
    <source>
        <dbReference type="Proteomes" id="UP000006230"/>
    </source>
</evidence>
<gene>
    <name evidence="2" type="ORF">R2601_14990</name>
</gene>
<dbReference type="SUPFAM" id="SSF55729">
    <property type="entry name" value="Acyl-CoA N-acyltransferases (Nat)"/>
    <property type="match status" value="1"/>
</dbReference>
<feature type="domain" description="N-acetyltransferase" evidence="1">
    <location>
        <begin position="3"/>
        <end position="161"/>
    </location>
</feature>
<name>Q0FV44_SALBH</name>
<evidence type="ECO:0000259" key="1">
    <source>
        <dbReference type="PROSITE" id="PS51186"/>
    </source>
</evidence>
<reference evidence="2 3" key="1">
    <citation type="journal article" date="2010" name="J. Bacteriol.">
        <title>Genome sequences of Pelagibaca bermudensis HTCC2601T and Maritimibacter alkaliphilus HTCC2654T, the type strains of two marine Roseobacter genera.</title>
        <authorList>
            <person name="Thrash J.C."/>
            <person name="Cho J.C."/>
            <person name="Ferriera S."/>
            <person name="Johnson J."/>
            <person name="Vergin K.L."/>
            <person name="Giovannoni S.J."/>
        </authorList>
    </citation>
    <scope>NUCLEOTIDE SEQUENCE [LARGE SCALE GENOMIC DNA]</scope>
    <source>
        <strain evidence="3">DSM 26914 / JCM 13377 / KCTC 12554 / HTCC2601</strain>
    </source>
</reference>
<dbReference type="EMBL" id="AATQ01000002">
    <property type="protein sequence ID" value="EAU48282.1"/>
    <property type="molecule type" value="Genomic_DNA"/>
</dbReference>
<dbReference type="OrthoDB" id="5997585at2"/>
<accession>Q0FV44</accession>
<evidence type="ECO:0000313" key="2">
    <source>
        <dbReference type="EMBL" id="EAU48282.1"/>
    </source>
</evidence>
<sequence length="161" mass="17664">MTITTRRAAPLDARQMAEMLNEIIEAGGTTAITDPVSREDLLSRMEADPRSIWHVAEDAAGALMGFQWIEPHLEHGETVGQIATFSRIGKTGLGIGSKLFEATARAARAAGYTWINAEIRADNEGGLIYYQSRGFEDYGAIRGYVMANGQVVDKVLKRYDL</sequence>
<dbReference type="InterPro" id="IPR016181">
    <property type="entry name" value="Acyl_CoA_acyltransferase"/>
</dbReference>